<accession>A0ACB8H6K6</accession>
<name>A0ACB8H6K6_PSICU</name>
<sequence>MPGVFRHSSEVQCQGYRQLTFYDKVKGGRVILILAPQGGRSRRSKAFLQVDVKSYKGERDRAVSGKKRTMEG</sequence>
<keyword evidence="2" id="KW-1185">Reference proteome</keyword>
<proteinExistence type="predicted"/>
<dbReference type="EMBL" id="JAFIQS020000004">
    <property type="protein sequence ID" value="KAH9483267.1"/>
    <property type="molecule type" value="Genomic_DNA"/>
</dbReference>
<evidence type="ECO:0000313" key="1">
    <source>
        <dbReference type="EMBL" id="KAH9483267.1"/>
    </source>
</evidence>
<organism evidence="1 2">
    <name type="scientific">Psilocybe cubensis</name>
    <name type="common">Psychedelic mushroom</name>
    <name type="synonym">Stropharia cubensis</name>
    <dbReference type="NCBI Taxonomy" id="181762"/>
    <lineage>
        <taxon>Eukaryota</taxon>
        <taxon>Fungi</taxon>
        <taxon>Dikarya</taxon>
        <taxon>Basidiomycota</taxon>
        <taxon>Agaricomycotina</taxon>
        <taxon>Agaricomycetes</taxon>
        <taxon>Agaricomycetidae</taxon>
        <taxon>Agaricales</taxon>
        <taxon>Agaricineae</taxon>
        <taxon>Strophariaceae</taxon>
        <taxon>Psilocybe</taxon>
    </lineage>
</organism>
<protein>
    <submittedName>
        <fullName evidence="1">Uncharacterized protein</fullName>
    </submittedName>
</protein>
<comment type="caution">
    <text evidence="1">The sequence shown here is derived from an EMBL/GenBank/DDBJ whole genome shotgun (WGS) entry which is preliminary data.</text>
</comment>
<reference evidence="1" key="1">
    <citation type="submission" date="2021-10" db="EMBL/GenBank/DDBJ databases">
        <title>Psilocybe cubensis genome.</title>
        <authorList>
            <person name="Mckernan K.J."/>
            <person name="Crawford S."/>
            <person name="Trippe A."/>
            <person name="Kane L.T."/>
            <person name="Mclaughlin S."/>
        </authorList>
    </citation>
    <scope>NUCLEOTIDE SEQUENCE</scope>
    <source>
        <strain evidence="1">MGC-MH-2018</strain>
    </source>
</reference>
<gene>
    <name evidence="1" type="ORF">JR316_0005371</name>
</gene>
<evidence type="ECO:0000313" key="2">
    <source>
        <dbReference type="Proteomes" id="UP000664032"/>
    </source>
</evidence>
<dbReference type="Proteomes" id="UP000664032">
    <property type="component" value="Unassembled WGS sequence"/>
</dbReference>